<dbReference type="AlphaFoldDB" id="A0A1I6TRH8"/>
<keyword evidence="2" id="KW-1185">Reference proteome</keyword>
<gene>
    <name evidence="1" type="ORF">SAMN04488050_106303</name>
</gene>
<dbReference type="Proteomes" id="UP000199392">
    <property type="component" value="Unassembled WGS sequence"/>
</dbReference>
<protein>
    <recommendedName>
        <fullName evidence="3">DUF2867 domain-containing protein</fullName>
    </recommendedName>
</protein>
<dbReference type="STRING" id="311180.SAMN04488050_106303"/>
<proteinExistence type="predicted"/>
<reference evidence="2" key="1">
    <citation type="submission" date="2016-10" db="EMBL/GenBank/DDBJ databases">
        <authorList>
            <person name="Varghese N."/>
            <person name="Submissions S."/>
        </authorList>
    </citation>
    <scope>NUCLEOTIDE SEQUENCE [LARGE SCALE GENOMIC DNA]</scope>
    <source>
        <strain evidence="2">DSM 26894</strain>
    </source>
</reference>
<sequence length="161" mass="18059">MIVLDDKSIRVLERVSELDYFDSQTAELPCEVTPLDVWNLVISEPRPCLKLAFKVRDRISAVFGVQEIQGFSGQQVASVEVGDRLDFFLVEDVDDSVLVLTARDRHLDVMTCISTQGSAVTITSSVQVHNAFGHAYMLPVGIAHRWIVRNMLRRLQSKLSA</sequence>
<dbReference type="Pfam" id="PF11066">
    <property type="entry name" value="DUF2867"/>
    <property type="match status" value="1"/>
</dbReference>
<evidence type="ECO:0000313" key="1">
    <source>
        <dbReference type="EMBL" id="SFS91781.1"/>
    </source>
</evidence>
<name>A0A1I6TRH8_9RHOB</name>
<evidence type="ECO:0000313" key="2">
    <source>
        <dbReference type="Proteomes" id="UP000199392"/>
    </source>
</evidence>
<dbReference type="InterPro" id="IPR021295">
    <property type="entry name" value="DUF2867"/>
</dbReference>
<evidence type="ECO:0008006" key="3">
    <source>
        <dbReference type="Google" id="ProtNLM"/>
    </source>
</evidence>
<dbReference type="EMBL" id="FOZW01000006">
    <property type="protein sequence ID" value="SFS91781.1"/>
    <property type="molecule type" value="Genomic_DNA"/>
</dbReference>
<dbReference type="OrthoDB" id="7058586at2"/>
<organism evidence="1 2">
    <name type="scientific">Alloyangia pacifica</name>
    <dbReference type="NCBI Taxonomy" id="311180"/>
    <lineage>
        <taxon>Bacteria</taxon>
        <taxon>Pseudomonadati</taxon>
        <taxon>Pseudomonadota</taxon>
        <taxon>Alphaproteobacteria</taxon>
        <taxon>Rhodobacterales</taxon>
        <taxon>Roseobacteraceae</taxon>
        <taxon>Alloyangia</taxon>
    </lineage>
</organism>
<dbReference type="RefSeq" id="WP_092424893.1">
    <property type="nucleotide sequence ID" value="NZ_FNCL01000006.1"/>
</dbReference>
<accession>A0A1I6TRH8</accession>